<evidence type="ECO:0000313" key="2">
    <source>
        <dbReference type="Proteomes" id="UP000324162"/>
    </source>
</evidence>
<sequence>MKFITGTLIAITGLILAFIYYPPSNEKINTITPIDKAMSDINNFRNNKPNRALTTLRASNEKEKSQITIREQQIIKPHNVDEETNFSALENRYQTISKNENYPTLSSRMSAINARRSNINYSAEDLLAAIEKTSAWEEIRQPGTNLNKLSADELSDGRQFIDFDPLKVESLMVGDHLDIAIESIGQVFDMKVDSVRIFEDGNIMWKGKIANIKNGSVTITQSNVITLAAVILDDDDYTLEAHGSDGWIHNSGELFKTNINHTDEVYLD</sequence>
<reference evidence="1 2" key="1">
    <citation type="submission" date="2019-01" db="EMBL/GenBank/DDBJ databases">
        <title>Genome sequences of marine Pseudoalteromonas species.</title>
        <authorList>
            <person name="Boraston A.B."/>
            <person name="Hehemann J.-H."/>
            <person name="Vickers C.J."/>
            <person name="Salama-Alber O."/>
            <person name="Abe K."/>
            <person name="Hettle A.J."/>
        </authorList>
    </citation>
    <scope>NUCLEOTIDE SEQUENCE [LARGE SCALE GENOMIC DNA]</scope>
    <source>
        <strain evidence="1 2">PS42</strain>
    </source>
</reference>
<name>A0AB73BIY2_9GAMM</name>
<protein>
    <submittedName>
        <fullName evidence="1">Uncharacterized protein</fullName>
    </submittedName>
</protein>
<evidence type="ECO:0000313" key="1">
    <source>
        <dbReference type="EMBL" id="KAA1162467.1"/>
    </source>
</evidence>
<accession>A0AB73BIY2</accession>
<gene>
    <name evidence="1" type="ORF">EU508_05580</name>
</gene>
<comment type="caution">
    <text evidence="1">The sequence shown here is derived from an EMBL/GenBank/DDBJ whole genome shotgun (WGS) entry which is preliminary data.</text>
</comment>
<dbReference type="Proteomes" id="UP000324162">
    <property type="component" value="Unassembled WGS sequence"/>
</dbReference>
<dbReference type="EMBL" id="SEUK01000044">
    <property type="protein sequence ID" value="KAA1162467.1"/>
    <property type="molecule type" value="Genomic_DNA"/>
</dbReference>
<dbReference type="AlphaFoldDB" id="A0AB73BIY2"/>
<proteinExistence type="predicted"/>
<dbReference type="RefSeq" id="WP_149613759.1">
    <property type="nucleotide sequence ID" value="NZ_SEUK01000044.1"/>
</dbReference>
<organism evidence="1 2">
    <name type="scientific">Pseudoalteromonas fuliginea</name>
    <dbReference type="NCBI Taxonomy" id="1872678"/>
    <lineage>
        <taxon>Bacteria</taxon>
        <taxon>Pseudomonadati</taxon>
        <taxon>Pseudomonadota</taxon>
        <taxon>Gammaproteobacteria</taxon>
        <taxon>Alteromonadales</taxon>
        <taxon>Pseudoalteromonadaceae</taxon>
        <taxon>Pseudoalteromonas</taxon>
    </lineage>
</organism>